<dbReference type="AlphaFoldDB" id="A0A4R5Y1H5"/>
<feature type="transmembrane region" description="Helical" evidence="8">
    <location>
        <begin position="187"/>
        <end position="207"/>
    </location>
</feature>
<evidence type="ECO:0000256" key="2">
    <source>
        <dbReference type="ARBA" id="ARBA00009142"/>
    </source>
</evidence>
<dbReference type="GO" id="GO:0005886">
    <property type="term" value="C:plasma membrane"/>
    <property type="evidence" value="ECO:0007669"/>
    <property type="project" value="UniProtKB-SubCell"/>
</dbReference>
<evidence type="ECO:0000313" key="10">
    <source>
        <dbReference type="Proteomes" id="UP000295163"/>
    </source>
</evidence>
<keyword evidence="3" id="KW-0813">Transport</keyword>
<dbReference type="InterPro" id="IPR002781">
    <property type="entry name" value="TM_pro_TauE-like"/>
</dbReference>
<evidence type="ECO:0000256" key="3">
    <source>
        <dbReference type="ARBA" id="ARBA00022448"/>
    </source>
</evidence>
<comment type="subcellular location">
    <subcellularLocation>
        <location evidence="1 8">Cell membrane</location>
        <topology evidence="1 8">Multi-pass membrane protein</topology>
    </subcellularLocation>
</comment>
<feature type="transmembrane region" description="Helical" evidence="8">
    <location>
        <begin position="96"/>
        <end position="116"/>
    </location>
</feature>
<keyword evidence="7 8" id="KW-0472">Membrane</keyword>
<evidence type="ECO:0000256" key="1">
    <source>
        <dbReference type="ARBA" id="ARBA00004651"/>
    </source>
</evidence>
<evidence type="ECO:0000256" key="8">
    <source>
        <dbReference type="RuleBase" id="RU363041"/>
    </source>
</evidence>
<dbReference type="RefSeq" id="WP_133411622.1">
    <property type="nucleotide sequence ID" value="NZ_SMZT01000011.1"/>
</dbReference>
<keyword evidence="6 8" id="KW-1133">Transmembrane helix</keyword>
<dbReference type="Pfam" id="PF01925">
    <property type="entry name" value="TauE"/>
    <property type="match status" value="1"/>
</dbReference>
<feature type="transmembrane region" description="Helical" evidence="8">
    <location>
        <begin position="162"/>
        <end position="180"/>
    </location>
</feature>
<keyword evidence="5 8" id="KW-0812">Transmembrane</keyword>
<evidence type="ECO:0000256" key="4">
    <source>
        <dbReference type="ARBA" id="ARBA00022475"/>
    </source>
</evidence>
<comment type="caution">
    <text evidence="9">The sequence shown here is derived from an EMBL/GenBank/DDBJ whole genome shotgun (WGS) entry which is preliminary data.</text>
</comment>
<evidence type="ECO:0000256" key="5">
    <source>
        <dbReference type="ARBA" id="ARBA00022692"/>
    </source>
</evidence>
<feature type="transmembrane region" description="Helical" evidence="8">
    <location>
        <begin position="128"/>
        <end position="150"/>
    </location>
</feature>
<dbReference type="PANTHER" id="PTHR30269:SF37">
    <property type="entry name" value="MEMBRANE TRANSPORTER PROTEIN"/>
    <property type="match status" value="1"/>
</dbReference>
<dbReference type="EMBL" id="SMZT01000011">
    <property type="protein sequence ID" value="TDL38193.1"/>
    <property type="molecule type" value="Genomic_DNA"/>
</dbReference>
<dbReference type="Proteomes" id="UP000295163">
    <property type="component" value="Unassembled WGS sequence"/>
</dbReference>
<comment type="similarity">
    <text evidence="2 8">Belongs to the 4-toluene sulfonate uptake permease (TSUP) (TC 2.A.102) family.</text>
</comment>
<dbReference type="PANTHER" id="PTHR30269">
    <property type="entry name" value="TRANSMEMBRANE PROTEIN YFCA"/>
    <property type="match status" value="1"/>
</dbReference>
<proteinExistence type="inferred from homology"/>
<feature type="transmembrane region" description="Helical" evidence="8">
    <location>
        <begin position="41"/>
        <end position="60"/>
    </location>
</feature>
<dbReference type="GeneID" id="64349185"/>
<accession>A0A4R5Y1H5</accession>
<evidence type="ECO:0000256" key="6">
    <source>
        <dbReference type="ARBA" id="ARBA00022989"/>
    </source>
</evidence>
<feature type="transmembrane region" description="Helical" evidence="8">
    <location>
        <begin position="219"/>
        <end position="238"/>
    </location>
</feature>
<protein>
    <recommendedName>
        <fullName evidence="8">Probable membrane transporter protein</fullName>
    </recommendedName>
</protein>
<keyword evidence="4 8" id="KW-1003">Cell membrane</keyword>
<evidence type="ECO:0000313" key="9">
    <source>
        <dbReference type="EMBL" id="TDL38193.1"/>
    </source>
</evidence>
<evidence type="ECO:0000256" key="7">
    <source>
        <dbReference type="ARBA" id="ARBA00023136"/>
    </source>
</evidence>
<dbReference type="InterPro" id="IPR052017">
    <property type="entry name" value="TSUP"/>
</dbReference>
<feature type="transmembrane region" description="Helical" evidence="8">
    <location>
        <begin position="72"/>
        <end position="90"/>
    </location>
</feature>
<gene>
    <name evidence="9" type="ORF">E2R59_17330</name>
</gene>
<name>A0A4R5Y1H5_KOCRO</name>
<reference evidence="9 10" key="1">
    <citation type="submission" date="2019-03" db="EMBL/GenBank/DDBJ databases">
        <title>Genome Sequencing and Assembly of Various Microbes Isolated from Partially Reclaimed Soil and Acid Mine Drainage (AMD) Site.</title>
        <authorList>
            <person name="Steinbock B."/>
            <person name="Bechtold R."/>
            <person name="Sevigny J.L."/>
            <person name="Thomas D."/>
            <person name="Cuthill L.R."/>
            <person name="Aveiro Johannsen E.J."/>
            <person name="Thomas K."/>
            <person name="Ghosh A."/>
        </authorList>
    </citation>
    <scope>NUCLEOTIDE SEQUENCE [LARGE SCALE GENOMIC DNA]</scope>
    <source>
        <strain evidence="9 10">S-A3</strain>
    </source>
</reference>
<sequence>MSLGVFAVLAATFFVAAALQGSIGFGLGLVAAPVIALVDPALLPALVIMLATLVTLLVVVRERADLDVRGAGWALSGRIPGSVLGAWLVVVMPATALAWLVAGSVLVGVGSAFLGWRPGPRRRNLVMAGALSGVMGTATSIGGAPMAIVWQGQPPARLRGTMSAFFLVGSLVSIGLLTVAGAVTPAVLAAVLGLSPAVVAGFVLSRWVNRLLDAARLRLLALTASAGGALLLVTRLLVE</sequence>
<organism evidence="9 10">
    <name type="scientific">Kocuria rosea</name>
    <name type="common">Deinococcus erythromyxa</name>
    <name type="synonym">Micrococcus rubens</name>
    <dbReference type="NCBI Taxonomy" id="1275"/>
    <lineage>
        <taxon>Bacteria</taxon>
        <taxon>Bacillati</taxon>
        <taxon>Actinomycetota</taxon>
        <taxon>Actinomycetes</taxon>
        <taxon>Micrococcales</taxon>
        <taxon>Micrococcaceae</taxon>
        <taxon>Kocuria</taxon>
    </lineage>
</organism>